<name>A0A934W6C2_9BURK</name>
<dbReference type="AlphaFoldDB" id="A0A934W6C2"/>
<dbReference type="EMBL" id="JAEPBG010000002">
    <property type="protein sequence ID" value="MBK4734188.1"/>
    <property type="molecule type" value="Genomic_DNA"/>
</dbReference>
<proteinExistence type="predicted"/>
<sequence>MKQPELASLSTYDPNQLLDGMIEYLNVKNDAALSRALAVAPPIISKIRHRKMVVGPALLIRMHEITNLSIRDLRAMMGDRRPVYC</sequence>
<organism evidence="1 2">
    <name type="scientific">Noviherbaspirillum pedocola</name>
    <dbReference type="NCBI Taxonomy" id="2801341"/>
    <lineage>
        <taxon>Bacteria</taxon>
        <taxon>Pseudomonadati</taxon>
        <taxon>Pseudomonadota</taxon>
        <taxon>Betaproteobacteria</taxon>
        <taxon>Burkholderiales</taxon>
        <taxon>Oxalobacteraceae</taxon>
        <taxon>Noviherbaspirillum</taxon>
    </lineage>
</organism>
<keyword evidence="2" id="KW-1185">Reference proteome</keyword>
<comment type="caution">
    <text evidence="1">The sequence shown here is derived from an EMBL/GenBank/DDBJ whole genome shotgun (WGS) entry which is preliminary data.</text>
</comment>
<gene>
    <name evidence="1" type="ORF">JJB74_06155</name>
</gene>
<protein>
    <submittedName>
        <fullName evidence="1">Uncharacterized protein</fullName>
    </submittedName>
</protein>
<dbReference type="Proteomes" id="UP000622890">
    <property type="component" value="Unassembled WGS sequence"/>
</dbReference>
<evidence type="ECO:0000313" key="2">
    <source>
        <dbReference type="Proteomes" id="UP000622890"/>
    </source>
</evidence>
<evidence type="ECO:0000313" key="1">
    <source>
        <dbReference type="EMBL" id="MBK4734188.1"/>
    </source>
</evidence>
<reference evidence="1" key="1">
    <citation type="submission" date="2021-01" db="EMBL/GenBank/DDBJ databases">
        <title>Genome sequence of strain Noviherbaspirillum sp. DKR-6.</title>
        <authorList>
            <person name="Chaudhary D.K."/>
        </authorList>
    </citation>
    <scope>NUCLEOTIDE SEQUENCE</scope>
    <source>
        <strain evidence="1">DKR-6</strain>
    </source>
</reference>
<dbReference type="RefSeq" id="WP_200590956.1">
    <property type="nucleotide sequence ID" value="NZ_JAEPBG010000002.1"/>
</dbReference>
<accession>A0A934W6C2</accession>